<dbReference type="AlphaFoldDB" id="A0A0F7ZRU0"/>
<organism evidence="3 4">
    <name type="scientific">Hirsutella minnesotensis 3608</name>
    <dbReference type="NCBI Taxonomy" id="1043627"/>
    <lineage>
        <taxon>Eukaryota</taxon>
        <taxon>Fungi</taxon>
        <taxon>Dikarya</taxon>
        <taxon>Ascomycota</taxon>
        <taxon>Pezizomycotina</taxon>
        <taxon>Sordariomycetes</taxon>
        <taxon>Hypocreomycetidae</taxon>
        <taxon>Hypocreales</taxon>
        <taxon>Ophiocordycipitaceae</taxon>
        <taxon>Hirsutella</taxon>
    </lineage>
</organism>
<keyword evidence="4" id="KW-1185">Reference proteome</keyword>
<evidence type="ECO:0000313" key="3">
    <source>
        <dbReference type="EMBL" id="KJZ70198.1"/>
    </source>
</evidence>
<sequence>MEAAQSLHDPSITFANDCLPPEFTYESRDALLQSINAWAATRGYAFTTGKSTRSKSGRQTITYACDRSCRPPSASKERQRKTSTRGTGCEFSVLAKESADRCSWEVRHRPDQRFSSHNHTPSGHPSAHPAHRRLVVHDSEMLSRLSNAGVVPKDIRTYIRQNGKSLATQQDIYNGIAATRRDVCEGQSSIHALASQLDDEGFWSRIQFDQDGRVTAVLFAHPESLSYLRAYPDVLLLDCTYKTNKHGMPLLDMVGVDACQRSFCIAFAFLSGESEGDFSWALERLRSLYEHHSAKMPSVILTDCCVACMNAVATTFPTSCLLLCLWHANKAVLRNCKPAFDRKHQPEVDEPADNAENTSFGNEGWSDFYQFWHYIIGSPSEEAFKERVEQFEKQYLPEYLNQVGYVKSFWLEQYKEKLVKAWVDQHAHFGNTATSRVEGIHALMKSHLKKSTLDLFEAWRAIKNALLNQLSELKSNQARQQIRVPIELSSTLYGAVRGWVSHEALRKVEEQRKMLNSRNPPPRSTCTGSFTRSQGLPCMHAIKELLEQGRGLSLQHFHPHWHLQRAGRPQPLLEPRQRIESSFKASNTPRQSTRREPSAFEHIETASRAPPTCSRCHAIGHTMSAKACPLRFEELVHQEASGSRDPHPPAAQCAGRERRPTLPSGDAQAPGTAPVSDAGTAPNVENAIEDAIEDLTASDSDTPVARSSANGPNSFTPPPVRGDAPETMAMADLSNEGSQRSGPLTQAPSPSSKLITGTPPRYDSPQAIFARYVKTRNAWYTAQPSGSIKTNQQYRRAMRLPLRYSKQSYNWCLDYRQMSRRCVTETGSREWTKEEMMAYLDWSNAEDKRAESQVAEEMLANPPACKRRGLKQIWKRAEEDSREQQALHSAAEKVDQCIVVRS</sequence>
<dbReference type="OrthoDB" id="1421156at2759"/>
<feature type="compositionally biased region" description="Polar residues" evidence="1">
    <location>
        <begin position="699"/>
        <end position="714"/>
    </location>
</feature>
<dbReference type="InterPro" id="IPR018289">
    <property type="entry name" value="MULE_transposase_dom"/>
</dbReference>
<feature type="region of interest" description="Disordered" evidence="1">
    <location>
        <begin position="579"/>
        <end position="611"/>
    </location>
</feature>
<dbReference type="Pfam" id="PF10551">
    <property type="entry name" value="MULE"/>
    <property type="match status" value="1"/>
</dbReference>
<feature type="region of interest" description="Disordered" evidence="1">
    <location>
        <begin position="639"/>
        <end position="681"/>
    </location>
</feature>
<accession>A0A0F7ZRU0</accession>
<evidence type="ECO:0000256" key="1">
    <source>
        <dbReference type="SAM" id="MobiDB-lite"/>
    </source>
</evidence>
<dbReference type="PANTHER" id="PTHR31569:SF4">
    <property type="entry name" value="SWIM-TYPE DOMAIN-CONTAINING PROTEIN"/>
    <property type="match status" value="1"/>
</dbReference>
<reference evidence="3 4" key="1">
    <citation type="journal article" date="2014" name="Genome Biol. Evol.">
        <title>Comparative genomics and transcriptomics analyses reveal divergent lifestyle features of nematode endoparasitic fungus Hirsutella minnesotensis.</title>
        <authorList>
            <person name="Lai Y."/>
            <person name="Liu K."/>
            <person name="Zhang X."/>
            <person name="Zhang X."/>
            <person name="Li K."/>
            <person name="Wang N."/>
            <person name="Shu C."/>
            <person name="Wu Y."/>
            <person name="Wang C."/>
            <person name="Bushley K.E."/>
            <person name="Xiang M."/>
            <person name="Liu X."/>
        </authorList>
    </citation>
    <scope>NUCLEOTIDE SEQUENCE [LARGE SCALE GENOMIC DNA]</scope>
    <source>
        <strain evidence="3 4">3608</strain>
    </source>
</reference>
<gene>
    <name evidence="3" type="ORF">HIM_10421</name>
</gene>
<dbReference type="Proteomes" id="UP000054481">
    <property type="component" value="Unassembled WGS sequence"/>
</dbReference>
<feature type="region of interest" description="Disordered" evidence="1">
    <location>
        <begin position="699"/>
        <end position="761"/>
    </location>
</feature>
<feature type="compositionally biased region" description="Polar residues" evidence="1">
    <location>
        <begin position="735"/>
        <end position="755"/>
    </location>
</feature>
<feature type="compositionally biased region" description="Basic and acidic residues" evidence="1">
    <location>
        <begin position="593"/>
        <end position="605"/>
    </location>
</feature>
<dbReference type="InterPro" id="IPR052579">
    <property type="entry name" value="Zinc_finger_SWIM"/>
</dbReference>
<name>A0A0F7ZRU0_9HYPO</name>
<dbReference type="EMBL" id="KQ030640">
    <property type="protein sequence ID" value="KJZ70198.1"/>
    <property type="molecule type" value="Genomic_DNA"/>
</dbReference>
<evidence type="ECO:0000259" key="2">
    <source>
        <dbReference type="Pfam" id="PF10551"/>
    </source>
</evidence>
<protein>
    <recommendedName>
        <fullName evidence="2">MULE transposase domain-containing protein</fullName>
    </recommendedName>
</protein>
<evidence type="ECO:0000313" key="4">
    <source>
        <dbReference type="Proteomes" id="UP000054481"/>
    </source>
</evidence>
<dbReference type="PANTHER" id="PTHR31569">
    <property type="entry name" value="SWIM-TYPE DOMAIN-CONTAINING PROTEIN"/>
    <property type="match status" value="1"/>
</dbReference>
<proteinExistence type="predicted"/>
<feature type="domain" description="MULE transposase" evidence="2">
    <location>
        <begin position="234"/>
        <end position="330"/>
    </location>
</feature>